<dbReference type="RefSeq" id="WP_264485867.1">
    <property type="nucleotide sequence ID" value="NZ_JAPDDT010000001.1"/>
</dbReference>
<name>A0ABT3GDQ8_9BACT</name>
<organism evidence="2 3">
    <name type="scientific">Luteolibacter arcticus</name>
    <dbReference type="NCBI Taxonomy" id="1581411"/>
    <lineage>
        <taxon>Bacteria</taxon>
        <taxon>Pseudomonadati</taxon>
        <taxon>Verrucomicrobiota</taxon>
        <taxon>Verrucomicrobiia</taxon>
        <taxon>Verrucomicrobiales</taxon>
        <taxon>Verrucomicrobiaceae</taxon>
        <taxon>Luteolibacter</taxon>
    </lineage>
</organism>
<evidence type="ECO:0000256" key="1">
    <source>
        <dbReference type="SAM" id="SignalP"/>
    </source>
</evidence>
<evidence type="ECO:0000313" key="3">
    <source>
        <dbReference type="Proteomes" id="UP001320876"/>
    </source>
</evidence>
<evidence type="ECO:0000313" key="2">
    <source>
        <dbReference type="EMBL" id="MCW1921758.1"/>
    </source>
</evidence>
<sequence>MKRSLVLSAALLAALLEHGHAQTLTPDWGMAASAQVAGLRNGGLSFIPYNTVDGHGGFGANADTATVTESRGTATAAGQFGTTGDIGLPTLSASATSNPGTNSAAGWVTAIDAYTYLGSGPKTFFLDVVLDGSFTDAGGFTEGFAGSVSIWSETPRGEADPLPAPDAYFPAYLERFGPTSYQYHEAGGEVTYLLLAGTELSAGGITPDDDAFTGTLSWTMNPGDTVHLGARLAAEAYGTNASQSIGSLTMALRDTAGLSAASAAAVPEPSAVLLGSIGLAGLLVIRRGKGCHSR</sequence>
<proteinExistence type="predicted"/>
<feature type="signal peptide" evidence="1">
    <location>
        <begin position="1"/>
        <end position="21"/>
    </location>
</feature>
<protein>
    <submittedName>
        <fullName evidence="2">PEP-CTERM sorting domain-containing protein</fullName>
    </submittedName>
</protein>
<dbReference type="Proteomes" id="UP001320876">
    <property type="component" value="Unassembled WGS sequence"/>
</dbReference>
<comment type="caution">
    <text evidence="2">The sequence shown here is derived from an EMBL/GenBank/DDBJ whole genome shotgun (WGS) entry which is preliminary data.</text>
</comment>
<dbReference type="EMBL" id="JAPDDT010000001">
    <property type="protein sequence ID" value="MCW1921758.1"/>
    <property type="molecule type" value="Genomic_DNA"/>
</dbReference>
<accession>A0ABT3GDQ8</accession>
<gene>
    <name evidence="2" type="ORF">OKA05_04285</name>
</gene>
<keyword evidence="3" id="KW-1185">Reference proteome</keyword>
<keyword evidence="1" id="KW-0732">Signal</keyword>
<feature type="chain" id="PRO_5047136664" evidence="1">
    <location>
        <begin position="22"/>
        <end position="294"/>
    </location>
</feature>
<reference evidence="2 3" key="1">
    <citation type="submission" date="2022-10" db="EMBL/GenBank/DDBJ databases">
        <title>Luteolibacter arcticus strain CCTCC AB 2014275, whole genome shotgun sequencing project.</title>
        <authorList>
            <person name="Zhao G."/>
            <person name="Shen L."/>
        </authorList>
    </citation>
    <scope>NUCLEOTIDE SEQUENCE [LARGE SCALE GENOMIC DNA]</scope>
    <source>
        <strain evidence="2 3">CCTCC AB 2014275</strain>
    </source>
</reference>